<name>A0A0M6YJ64_9RHOB</name>
<organism evidence="3 4">
    <name type="scientific">Jannaschia donghaensis</name>
    <dbReference type="NCBI Taxonomy" id="420998"/>
    <lineage>
        <taxon>Bacteria</taxon>
        <taxon>Pseudomonadati</taxon>
        <taxon>Pseudomonadota</taxon>
        <taxon>Alphaproteobacteria</taxon>
        <taxon>Rhodobacterales</taxon>
        <taxon>Roseobacteraceae</taxon>
        <taxon>Jannaschia</taxon>
    </lineage>
</organism>
<dbReference type="Proteomes" id="UP000049222">
    <property type="component" value="Unassembled WGS sequence"/>
</dbReference>
<dbReference type="AlphaFoldDB" id="A0A0M6YJ64"/>
<dbReference type="InterPro" id="IPR032466">
    <property type="entry name" value="Metal_Hydrolase"/>
</dbReference>
<dbReference type="EMBL" id="CXSU01000012">
    <property type="protein sequence ID" value="CTQ50402.1"/>
    <property type="molecule type" value="Genomic_DNA"/>
</dbReference>
<dbReference type="InterPro" id="IPR052358">
    <property type="entry name" value="Aro_Compnd_Degr_Hydrolases"/>
</dbReference>
<feature type="compositionally biased region" description="Pro residues" evidence="1">
    <location>
        <begin position="1"/>
        <end position="12"/>
    </location>
</feature>
<feature type="region of interest" description="Disordered" evidence="1">
    <location>
        <begin position="1"/>
        <end position="20"/>
    </location>
</feature>
<dbReference type="OrthoDB" id="9787654at2"/>
<evidence type="ECO:0000256" key="1">
    <source>
        <dbReference type="SAM" id="MobiDB-lite"/>
    </source>
</evidence>
<dbReference type="SUPFAM" id="SSF51556">
    <property type="entry name" value="Metallo-dependent hydrolases"/>
    <property type="match status" value="1"/>
</dbReference>
<proteinExistence type="predicted"/>
<dbReference type="Gene3D" id="3.20.20.140">
    <property type="entry name" value="Metal-dependent hydrolases"/>
    <property type="match status" value="1"/>
</dbReference>
<keyword evidence="4" id="KW-1185">Reference proteome</keyword>
<accession>A0A0M6YJ64</accession>
<dbReference type="STRING" id="420998.JDO7802_02426"/>
<gene>
    <name evidence="3" type="ORF">JDO7802_02426</name>
</gene>
<dbReference type="GO" id="GO:0016787">
    <property type="term" value="F:hydrolase activity"/>
    <property type="evidence" value="ECO:0007669"/>
    <property type="project" value="UniProtKB-KW"/>
</dbReference>
<dbReference type="PANTHER" id="PTHR35563">
    <property type="entry name" value="BARREL METAL-DEPENDENT HYDROLASE, PUTATIVE (AFU_ORTHOLOGUE AFUA_1G16240)-RELATED"/>
    <property type="match status" value="1"/>
</dbReference>
<feature type="domain" description="Amidohydrolase-related" evidence="2">
    <location>
        <begin position="24"/>
        <end position="292"/>
    </location>
</feature>
<sequence length="292" mass="31285">MALPRSDPPLPATAPAARAPTGACDTHIHMLGGPSDGPMWPARVEEPATDWDFDRYLAAYRAQMDRLGITRTVVVQSIVYGTDNSITARAVAALGRAHARGIALLPDEATDADLDALMPQGLCGVRLNYVHGGVLTWDGVEAMAPRLADRGLHVQMLLQADRHIEDLAARIAAMPVPVVLDHFAWPDIARGINDAGFRSLLPLVEAGHVHVKLSAPYRLTDAPFDALDPFAKALLDANPAQCLWGSDWPQIMLGGAVRVDGGTALDVFDRACPDAATRQAVLVDNPARLYGF</sequence>
<protein>
    <submittedName>
        <fullName evidence="3">Putative metal-dependent hydrolase of the TIM-barrel fold protein</fullName>
    </submittedName>
</protein>
<evidence type="ECO:0000259" key="2">
    <source>
        <dbReference type="Pfam" id="PF04909"/>
    </source>
</evidence>
<keyword evidence="3" id="KW-0378">Hydrolase</keyword>
<dbReference type="InterPro" id="IPR006680">
    <property type="entry name" value="Amidohydro-rel"/>
</dbReference>
<evidence type="ECO:0000313" key="4">
    <source>
        <dbReference type="Proteomes" id="UP000049222"/>
    </source>
</evidence>
<reference evidence="3 4" key="1">
    <citation type="submission" date="2015-07" db="EMBL/GenBank/DDBJ databases">
        <authorList>
            <person name="Noorani M."/>
        </authorList>
    </citation>
    <scope>NUCLEOTIDE SEQUENCE [LARGE SCALE GENOMIC DNA]</scope>
    <source>
        <strain evidence="3 4">CECT 7802</strain>
    </source>
</reference>
<evidence type="ECO:0000313" key="3">
    <source>
        <dbReference type="EMBL" id="CTQ50402.1"/>
    </source>
</evidence>
<dbReference type="RefSeq" id="WP_055085885.1">
    <property type="nucleotide sequence ID" value="NZ_CXSU01000012.1"/>
</dbReference>
<dbReference type="PANTHER" id="PTHR35563:SF2">
    <property type="entry name" value="BARREL METAL-DEPENDENT HYDROLASE, PUTATIVE (AFU_ORTHOLOGUE AFUA_1G16240)-RELATED"/>
    <property type="match status" value="1"/>
</dbReference>
<dbReference type="Pfam" id="PF04909">
    <property type="entry name" value="Amidohydro_2"/>
    <property type="match status" value="1"/>
</dbReference>